<keyword evidence="2" id="KW-1185">Reference proteome</keyword>
<dbReference type="EMBL" id="AY386371">
    <property type="protein sequence ID" value="AAR07390.1"/>
    <property type="molecule type" value="Genomic_DNA"/>
</dbReference>
<dbReference type="GeneID" id="2943650"/>
<organism evidence="1 2">
    <name type="scientific">Yaba monkey tumor virus (strain VR587)</name>
    <name type="common">YMTV</name>
    <dbReference type="NCBI Taxonomy" id="928314"/>
    <lineage>
        <taxon>Viruses</taxon>
        <taxon>Varidnaviria</taxon>
        <taxon>Bamfordvirae</taxon>
        <taxon>Nucleocytoviricota</taxon>
        <taxon>Pokkesviricetes</taxon>
        <taxon>Chitovirales</taxon>
        <taxon>Poxviridae</taxon>
        <taxon>Chordopoxvirinae</taxon>
        <taxon>Yatapoxvirus</taxon>
        <taxon>Yatapoxvirus yabapox</taxon>
        <taxon>Yaba monkey tumor virus</taxon>
    </lineage>
</organism>
<evidence type="ECO:0000313" key="1">
    <source>
        <dbReference type="EMBL" id="AAR07390.1"/>
    </source>
</evidence>
<evidence type="ECO:0000313" key="2">
    <source>
        <dbReference type="Proteomes" id="UP000008596"/>
    </source>
</evidence>
<reference evidence="1 2" key="2">
    <citation type="journal article" date="2003" name="J. Virol.">
        <title>Complete genomic sequence and comparative analysis of the tumorigenic poxvirus Yaba monkey tumor virus.</title>
        <authorList>
            <person name="Brunetti C.R."/>
            <person name="Amano H."/>
            <person name="Ueda Y."/>
            <person name="Qin J."/>
            <person name="Miyamura T."/>
            <person name="Suzuki T."/>
            <person name="Li X."/>
            <person name="Barrett J.W."/>
            <person name="McFadden G."/>
        </authorList>
    </citation>
    <scope>NUCLEOTIDE SEQUENCE [LARGE SCALE GENOMIC DNA]</scope>
    <source>
        <strain evidence="2">VR587</strain>
    </source>
</reference>
<dbReference type="Pfam" id="PF04497">
    <property type="entry name" value="Pox_E2-like"/>
    <property type="match status" value="1"/>
</dbReference>
<organismHost>
    <name type="scientific">Macaca</name>
    <name type="common">macaques</name>
    <dbReference type="NCBI Taxonomy" id="9539"/>
</organismHost>
<accession>Q6TUX9</accession>
<dbReference type="SMR" id="Q6TUX9"/>
<dbReference type="RefSeq" id="NP_938289.1">
    <property type="nucleotide sequence ID" value="NC_005179.1"/>
</dbReference>
<reference evidence="1 2" key="1">
    <citation type="journal article" date="1995" name="J. Gen. Virol.">
        <title>Identification and characterization of the thymidine kinase gene of Yaba virus.</title>
        <authorList>
            <person name="Amano H."/>
            <person name="Ueda Y."/>
            <person name="Miyamura T."/>
        </authorList>
    </citation>
    <scope>NUCLEOTIDE SEQUENCE [LARGE SCALE GENOMIC DNA]</scope>
    <source>
        <strain evidence="2">VR587</strain>
    </source>
</reference>
<sequence length="682" mass="79606">MINISPIRDMFLSESNTTLNKSFKKLNINDSIKFIISGLHPSCLPQKWYVKISKTIPDKLYLFKPKHVLFIDLVSILSKKKNIKNYENHISFYKNEMLQKCNRELITKCIQFMTITDDDIRCLKSRFDNDAIDDMLPLINGKSVLNINYIFSDKVTEKMFAKNHKIYNHLYYHQNYSFNFLTDMMHKYGIAPINTGILENISIDNVIEILSVMKNPQDTISFLDMVPKKCLLNEKLKLYVIKRIKMGYVDNYIPYAKEFLVSYVDELGFYSSIFFNTTAKLEDIKDLNKGQLLILCKYIKNFEIHINYIIDYLIKNNYMDVLSYIIDKIPKEVFTEEICVRIVCDSKKKVQIKSLPIHSSLVMVACIQMKYDDVVDLLDSIDINVLKKKVNILTDYVFKTNWFNDNHELISLFVKKYGFCSSKMKQLMFDYPLTTEASKHLLDIMIKESNMVYSKHNAISLMYLLCTNNELKYKKTKCSCLELINSVELYTDLKNDLTEITNENDVVDQFFEISMLASYGVFFIPNRYLPFWLPALDIVNGNENPFPTKIEHCVIFKLSYDDFVSYQDIGYQTSKLYFIDEISNFHAAINSLMGTLLVYMVVGSKFSNKSTFEYVRLLINTFFTGMKINDVLSEDLTDVCVEINNLRPHVCDSDFVFVKKNSLYETINLCKKICVTVILGNN</sequence>
<organismHost>
    <name type="scientific">Homo sapiens</name>
    <name type="common">Human</name>
    <dbReference type="NCBI Taxonomy" id="9606"/>
</organismHost>
<protein>
    <submittedName>
        <fullName evidence="1">33L</fullName>
    </submittedName>
</protein>
<dbReference type="KEGG" id="vg:2943650"/>
<reference evidence="1 2" key="3">
    <citation type="journal article" date="2003" name="Proc. Natl. Acad. Sci. U.S.A.">
        <title>A secreted high-affinity inhibitor of human TNF from Tanapox virus.</title>
        <authorList>
            <person name="Brunetti C.R."/>
            <person name="Paulose-Murphy M."/>
            <person name="Singh R."/>
            <person name="Qin J."/>
            <person name="Barrett J.W."/>
            <person name="Tardivel A."/>
            <person name="Schneider P."/>
            <person name="Essani K."/>
            <person name="McFadden G."/>
        </authorList>
    </citation>
    <scope>NUCLEOTIDE SEQUENCE [LARGE SCALE GENOMIC DNA]</scope>
    <source>
        <strain evidence="2">VR587</strain>
    </source>
</reference>
<organismHost>
    <name type="scientific">Papio hamadryas</name>
    <name type="common">Hamadryas baboon</name>
    <dbReference type="NCBI Taxonomy" id="9557"/>
</organismHost>
<proteinExistence type="predicted"/>
<dbReference type="Proteomes" id="UP000008596">
    <property type="component" value="Segment"/>
</dbReference>
<dbReference type="InterPro" id="IPR021155">
    <property type="entry name" value="Poxvirus_E2/O1"/>
</dbReference>
<name>Q6TUX9_YMTV5</name>
<organismHost>
    <name type="scientific">Erythrocebus patas</name>
    <name type="common">Red guenon</name>
    <name type="synonym">Cercopithecus patas</name>
    <dbReference type="NCBI Taxonomy" id="9538"/>
</organismHost>